<evidence type="ECO:0000313" key="1">
    <source>
        <dbReference type="EMBL" id="KTF07132.1"/>
    </source>
</evidence>
<reference evidence="1" key="1">
    <citation type="submission" date="2013-11" db="EMBL/GenBank/DDBJ databases">
        <title>Microbial diversity, functional groups and degradation webs in Northern and Southern Mediterranean and Red Sea marine crude oil polluted sites.</title>
        <authorList>
            <person name="Daffonchio D."/>
            <person name="Mapelli F."/>
            <person name="Ferrer M."/>
            <person name="Richter M."/>
            <person name="Cherif A."/>
            <person name="Malkawi H.I."/>
            <person name="Yakimov M.M."/>
            <person name="Abdel-Fattah Y.R."/>
            <person name="Blaghen M."/>
            <person name="Golyshin P.N."/>
            <person name="Kalogerakis N."/>
            <person name="Boon N."/>
            <person name="Magagnini M."/>
            <person name="Fava F."/>
        </authorList>
    </citation>
    <scope>NUCLEOTIDE SEQUENCE</scope>
</reference>
<dbReference type="AlphaFoldDB" id="A0A1B6NVY2"/>
<accession>A0A1B6NVY2</accession>
<proteinExistence type="predicted"/>
<protein>
    <submittedName>
        <fullName evidence="1">Uncharacterized protein</fullName>
    </submittedName>
</protein>
<dbReference type="EMBL" id="AYSL01000732">
    <property type="protein sequence ID" value="KTF07132.1"/>
    <property type="molecule type" value="Genomic_DNA"/>
</dbReference>
<gene>
    <name evidence="1" type="ORF">MGSAQ_001373</name>
</gene>
<organism evidence="1">
    <name type="scientific">marine sediment metagenome</name>
    <dbReference type="NCBI Taxonomy" id="412755"/>
    <lineage>
        <taxon>unclassified sequences</taxon>
        <taxon>metagenomes</taxon>
        <taxon>ecological metagenomes</taxon>
    </lineage>
</organism>
<comment type="caution">
    <text evidence="1">The sequence shown here is derived from an EMBL/GenBank/DDBJ whole genome shotgun (WGS) entry which is preliminary data.</text>
</comment>
<name>A0A1B6NVY2_9ZZZZ</name>
<sequence>MLSLVMRECFILCSVFLRDINDVCLSYFNDNLLRFYI</sequence>